<accession>I0KZX0</accession>
<dbReference type="EMBL" id="CAIE01000017">
    <property type="protein sequence ID" value="CCH17117.1"/>
    <property type="molecule type" value="Genomic_DNA"/>
</dbReference>
<keyword evidence="2" id="KW-0472">Membrane</keyword>
<keyword evidence="4" id="KW-1185">Reference proteome</keyword>
<dbReference type="Proteomes" id="UP000003448">
    <property type="component" value="Unassembled WGS sequence"/>
</dbReference>
<feature type="region of interest" description="Disordered" evidence="1">
    <location>
        <begin position="28"/>
        <end position="87"/>
    </location>
</feature>
<keyword evidence="2" id="KW-0812">Transmembrane</keyword>
<feature type="transmembrane region" description="Helical" evidence="2">
    <location>
        <begin position="98"/>
        <end position="121"/>
    </location>
</feature>
<organism evidence="3 4">
    <name type="scientific">Micromonospora lupini str. Lupac 08</name>
    <dbReference type="NCBI Taxonomy" id="1150864"/>
    <lineage>
        <taxon>Bacteria</taxon>
        <taxon>Bacillati</taxon>
        <taxon>Actinomycetota</taxon>
        <taxon>Actinomycetes</taxon>
        <taxon>Micromonosporales</taxon>
        <taxon>Micromonosporaceae</taxon>
        <taxon>Micromonospora</taxon>
    </lineage>
</organism>
<protein>
    <submittedName>
        <fullName evidence="3">Uncharacterized protein</fullName>
    </submittedName>
</protein>
<feature type="compositionally biased region" description="Low complexity" evidence="1">
    <location>
        <begin position="43"/>
        <end position="67"/>
    </location>
</feature>
<gene>
    <name evidence="3" type="ORF">MILUP08_42037</name>
</gene>
<dbReference type="STRING" id="1150864.MILUP08_42037"/>
<keyword evidence="2" id="KW-1133">Transmembrane helix</keyword>
<comment type="caution">
    <text evidence="3">The sequence shown here is derived from an EMBL/GenBank/DDBJ whole genome shotgun (WGS) entry which is preliminary data.</text>
</comment>
<dbReference type="AlphaFoldDB" id="I0KZX0"/>
<feature type="region of interest" description="Disordered" evidence="1">
    <location>
        <begin position="206"/>
        <end position="254"/>
    </location>
</feature>
<name>I0KZX0_9ACTN</name>
<reference evidence="4" key="1">
    <citation type="journal article" date="2012" name="J. Bacteriol.">
        <title>Genome Sequence of Micromonospora lupini Lupac 08, Isolated from Root Nodules of Lupinus angustifolius.</title>
        <authorList>
            <person name="Alonso-Vega P."/>
            <person name="Normand P."/>
            <person name="Bacigalupe R."/>
            <person name="Pujic P."/>
            <person name="Lajus A."/>
            <person name="Vallenet D."/>
            <person name="Carro L."/>
            <person name="Coll P."/>
            <person name="Trujillo M.E."/>
        </authorList>
    </citation>
    <scope>NUCLEOTIDE SEQUENCE [LARGE SCALE GENOMIC DNA]</scope>
    <source>
        <strain evidence="4">Lupac 08</strain>
    </source>
</reference>
<dbReference type="eggNOG" id="ENOG5033NEF">
    <property type="taxonomic scope" value="Bacteria"/>
</dbReference>
<feature type="transmembrane region" description="Helical" evidence="2">
    <location>
        <begin position="133"/>
        <end position="154"/>
    </location>
</feature>
<feature type="compositionally biased region" description="Low complexity" evidence="1">
    <location>
        <begin position="206"/>
        <end position="217"/>
    </location>
</feature>
<feature type="transmembrane region" description="Helical" evidence="2">
    <location>
        <begin position="181"/>
        <end position="202"/>
    </location>
</feature>
<evidence type="ECO:0000313" key="3">
    <source>
        <dbReference type="EMBL" id="CCH17117.1"/>
    </source>
</evidence>
<evidence type="ECO:0000313" key="4">
    <source>
        <dbReference type="Proteomes" id="UP000003448"/>
    </source>
</evidence>
<evidence type="ECO:0000256" key="2">
    <source>
        <dbReference type="SAM" id="Phobius"/>
    </source>
</evidence>
<evidence type="ECO:0000256" key="1">
    <source>
        <dbReference type="SAM" id="MobiDB-lite"/>
    </source>
</evidence>
<sequence>MRCVTCGADTDAALPTCQRCGSALPDAATVPQEQPPPGAVPVATQPPGAAPLATAPTVTPPLTTELPEPSPLPGASPVVGEATGAPSRPGVPPPLWDLLVCALLFAGWVLVLLLVALARGAEEPSEVPGRLVLWHYVLAALAIVIYLLTAVRGVPESPGYLWARAASGDGRDGDLRRGLQLLVPTVVVTVAVALVAGMTVPLSAAVSDATSTSATPTADERTFTETPPTPEPVPTTASGVATPTASDDPDTRRRAQAEAVDALLSESTASRGDLATAIAAVGECRDLNRSLALLDGVTRQRRTQRDQAGALTVDALDDGTAMRSHLVSAFTYAGDADAAYAAWTRHSISSGCSLDANWRRGNQLSEQSQKAKNEFLRRWNPIAVSCGLPTRTSKEI</sequence>
<proteinExistence type="predicted"/>